<evidence type="ECO:0000256" key="1">
    <source>
        <dbReference type="ARBA" id="ARBA00022512"/>
    </source>
</evidence>
<accession>A0A0R1WLS4</accession>
<keyword evidence="6" id="KW-0812">Transmembrane</keyword>
<dbReference type="InterPro" id="IPR041558">
    <property type="entry name" value="MucBP_2"/>
</dbReference>
<dbReference type="AlphaFoldDB" id="A0A0R1WLS4"/>
<evidence type="ECO:0000256" key="2">
    <source>
        <dbReference type="ARBA" id="ARBA00022525"/>
    </source>
</evidence>
<evidence type="ECO:0000313" key="8">
    <source>
        <dbReference type="EMBL" id="KRM15987.1"/>
    </source>
</evidence>
<dbReference type="Pfam" id="PF04650">
    <property type="entry name" value="YSIRK_signal"/>
    <property type="match status" value="1"/>
</dbReference>
<reference evidence="8 9" key="1">
    <citation type="journal article" date="2015" name="Genome Announc.">
        <title>Expanding the biotechnology potential of lactobacilli through comparative genomics of 213 strains and associated genera.</title>
        <authorList>
            <person name="Sun Z."/>
            <person name="Harris H.M."/>
            <person name="McCann A."/>
            <person name="Guo C."/>
            <person name="Argimon S."/>
            <person name="Zhang W."/>
            <person name="Yang X."/>
            <person name="Jeffery I.B."/>
            <person name="Cooney J.C."/>
            <person name="Kagawa T.F."/>
            <person name="Liu W."/>
            <person name="Song Y."/>
            <person name="Salvetti E."/>
            <person name="Wrobel A."/>
            <person name="Rasinkangas P."/>
            <person name="Parkhill J."/>
            <person name="Rea M.C."/>
            <person name="O'Sullivan O."/>
            <person name="Ritari J."/>
            <person name="Douillard F.P."/>
            <person name="Paul Ross R."/>
            <person name="Yang R."/>
            <person name="Briner A.E."/>
            <person name="Felis G.E."/>
            <person name="de Vos W.M."/>
            <person name="Barrangou R."/>
            <person name="Klaenhammer T.R."/>
            <person name="Caufield P.W."/>
            <person name="Cui Y."/>
            <person name="Zhang H."/>
            <person name="O'Toole P.W."/>
        </authorList>
    </citation>
    <scope>NUCLEOTIDE SEQUENCE [LARGE SCALE GENOMIC DNA]</scope>
    <source>
        <strain evidence="8 9">DSM 4864</strain>
    </source>
</reference>
<feature type="transmembrane region" description="Helical" evidence="6">
    <location>
        <begin position="369"/>
        <end position="387"/>
    </location>
</feature>
<feature type="region of interest" description="Disordered" evidence="5">
    <location>
        <begin position="296"/>
        <end position="335"/>
    </location>
</feature>
<evidence type="ECO:0000256" key="6">
    <source>
        <dbReference type="SAM" id="Phobius"/>
    </source>
</evidence>
<evidence type="ECO:0000256" key="5">
    <source>
        <dbReference type="SAM" id="MobiDB-lite"/>
    </source>
</evidence>
<dbReference type="Gene3D" id="3.10.20.470">
    <property type="match status" value="1"/>
</dbReference>
<dbReference type="EMBL" id="AZGE01000006">
    <property type="protein sequence ID" value="KRM15987.1"/>
    <property type="molecule type" value="Genomic_DNA"/>
</dbReference>
<keyword evidence="1" id="KW-0134">Cell wall</keyword>
<protein>
    <submittedName>
        <fullName evidence="8">Gram-positive signal peptide protein, YSIRK family</fullName>
    </submittedName>
</protein>
<dbReference type="NCBIfam" id="TIGR01168">
    <property type="entry name" value="YSIRK_signal"/>
    <property type="match status" value="1"/>
</dbReference>
<keyword evidence="6" id="KW-0472">Membrane</keyword>
<dbReference type="InterPro" id="IPR005877">
    <property type="entry name" value="YSIRK_signal_dom"/>
</dbReference>
<proteinExistence type="predicted"/>
<keyword evidence="6" id="KW-1133">Transmembrane helix</keyword>
<evidence type="ECO:0000256" key="3">
    <source>
        <dbReference type="ARBA" id="ARBA00022729"/>
    </source>
</evidence>
<feature type="domain" description="Gram-positive cocci surface proteins LPxTG" evidence="7">
    <location>
        <begin position="358"/>
        <end position="392"/>
    </location>
</feature>
<dbReference type="RefSeq" id="WP_056984348.1">
    <property type="nucleotide sequence ID" value="NZ_AZGE01000006.1"/>
</dbReference>
<dbReference type="PATRIC" id="fig|1423779.3.peg.1728"/>
<keyword evidence="3" id="KW-0732">Signal</keyword>
<dbReference type="Pfam" id="PF17965">
    <property type="entry name" value="MucBP_2"/>
    <property type="match status" value="1"/>
</dbReference>
<name>A0A0R1WLS4_9LACO</name>
<gene>
    <name evidence="8" type="ORF">FC49_GL001668</name>
</gene>
<evidence type="ECO:0000256" key="4">
    <source>
        <dbReference type="ARBA" id="ARBA00023088"/>
    </source>
</evidence>
<organism evidence="8 9">
    <name type="scientific">Limosilactobacillus oris DSM 4864</name>
    <dbReference type="NCBI Taxonomy" id="1423779"/>
    <lineage>
        <taxon>Bacteria</taxon>
        <taxon>Bacillati</taxon>
        <taxon>Bacillota</taxon>
        <taxon>Bacilli</taxon>
        <taxon>Lactobacillales</taxon>
        <taxon>Lactobacillaceae</taxon>
        <taxon>Limosilactobacillus</taxon>
    </lineage>
</organism>
<comment type="caution">
    <text evidence="8">The sequence shown here is derived from an EMBL/GenBank/DDBJ whole genome shotgun (WGS) entry which is preliminary data.</text>
</comment>
<evidence type="ECO:0000259" key="7">
    <source>
        <dbReference type="PROSITE" id="PS50847"/>
    </source>
</evidence>
<dbReference type="InterPro" id="IPR019931">
    <property type="entry name" value="LPXTG_anchor"/>
</dbReference>
<dbReference type="PROSITE" id="PS50847">
    <property type="entry name" value="GRAM_POS_ANCHORING"/>
    <property type="match status" value="1"/>
</dbReference>
<dbReference type="Proteomes" id="UP000050973">
    <property type="component" value="Unassembled WGS sequence"/>
</dbReference>
<keyword evidence="2" id="KW-0964">Secreted</keyword>
<feature type="compositionally biased region" description="Low complexity" evidence="5">
    <location>
        <begin position="309"/>
        <end position="324"/>
    </location>
</feature>
<keyword evidence="4" id="KW-0572">Peptidoglycan-anchor</keyword>
<dbReference type="NCBIfam" id="TIGR01167">
    <property type="entry name" value="LPXTG_anchor"/>
    <property type="match status" value="1"/>
</dbReference>
<evidence type="ECO:0000313" key="9">
    <source>
        <dbReference type="Proteomes" id="UP000050973"/>
    </source>
</evidence>
<sequence length="392" mass="42301">MVNRNVNQAEVKQRFSLRKLKIGTVSVLLGATFFLLGGNGSVKADTANPGSATVQVSASHQEQVNNQQQTQDAIKLVQQDLGDNGEVQSDQAVTIDRTIHYQEQGTNKTLADDANQNISIVPYYQLGHVTVNYVDQDEGNKVFASKPLSGRRGSAVNYDAQNTIFDYENMGYELVSNDYPQDATFTGTPQVFTIVFKHLTTPVTPDNPNVPRTVALYAAAGADQAQDEDGLYYDLVQGNKIIAKGLTKDQAWAKLAEIVSPEIVGYHLVNNKQKVIDDLIADAQANRHTVYTVYYTRDQQPTPTPAPGETPTTTPAETPVTPETTGHETATPVGGVQTGRTALVSATTTKQAASATQLPQTGTQAGRESVLGLGVAMLTTLFGLLGIKKREY</sequence>